<dbReference type="Gene3D" id="3.40.50.300">
    <property type="entry name" value="P-loop containing nucleotide triphosphate hydrolases"/>
    <property type="match status" value="2"/>
</dbReference>
<accession>A0A512M9H8</accession>
<dbReference type="GO" id="GO:0005886">
    <property type="term" value="C:plasma membrane"/>
    <property type="evidence" value="ECO:0007669"/>
    <property type="project" value="UniProtKB-SubCell"/>
</dbReference>
<evidence type="ECO:0000256" key="6">
    <source>
        <dbReference type="ARBA" id="ARBA00023065"/>
    </source>
</evidence>
<dbReference type="InterPro" id="IPR038729">
    <property type="entry name" value="Rad50/SbcC_AAA"/>
</dbReference>
<dbReference type="OrthoDB" id="9784297at2"/>
<evidence type="ECO:0000313" key="9">
    <source>
        <dbReference type="EMBL" id="GEP43398.1"/>
    </source>
</evidence>
<feature type="domain" description="AAA+ ATPase" evidence="8">
    <location>
        <begin position="46"/>
        <end position="232"/>
    </location>
</feature>
<reference evidence="9 10" key="1">
    <citation type="submission" date="2019-07" db="EMBL/GenBank/DDBJ databases">
        <title>Whole genome shotgun sequence of Brevifollis gellanilyticus NBRC 108608.</title>
        <authorList>
            <person name="Hosoyama A."/>
            <person name="Uohara A."/>
            <person name="Ohji S."/>
            <person name="Ichikawa N."/>
        </authorList>
    </citation>
    <scope>NUCLEOTIDE SEQUENCE [LARGE SCALE GENOMIC DNA]</scope>
    <source>
        <strain evidence="9 10">NBRC 108608</strain>
    </source>
</reference>
<keyword evidence="6" id="KW-0406">Ion transport</keyword>
<dbReference type="GO" id="GO:0005524">
    <property type="term" value="F:ATP binding"/>
    <property type="evidence" value="ECO:0007669"/>
    <property type="project" value="InterPro"/>
</dbReference>
<name>A0A512M9H8_9BACT</name>
<gene>
    <name evidence="9" type="ORF">BGE01nite_26890</name>
</gene>
<dbReference type="PANTHER" id="PTHR42771">
    <property type="entry name" value="IRON(3+)-HYDROXAMATE IMPORT ATP-BINDING PROTEIN FHUC"/>
    <property type="match status" value="1"/>
</dbReference>
<sequence length="254" mass="28897">MARLSVPGISHFLHSIRLDGEAGVNGPYHFQVPAIRQLREKELLFHPKVTFLVGENGSGKSTLIESIAEKLGFSIDGGTRNTNLAQHVYRSPLSSALTLSRTHLRPMDGFFLRAESYYNFATLLDEEKYGTWSYGGKSLHEQSHGEAFLATLNHRLGGNGVYVFDEPEAALSPQRQLSLLARMHDLVSEYSQFVIATHSPILMAYPEAWIYQFGPDGFERVEYEDTDHFQITRLFMNDRHSMMKRLFADRPRDD</sequence>
<dbReference type="InterPro" id="IPR027417">
    <property type="entry name" value="P-loop_NTPase"/>
</dbReference>
<dbReference type="GO" id="GO:0006302">
    <property type="term" value="P:double-strand break repair"/>
    <property type="evidence" value="ECO:0007669"/>
    <property type="project" value="InterPro"/>
</dbReference>
<comment type="subcellular location">
    <subcellularLocation>
        <location evidence="1">Cell membrane</location>
        <topology evidence="1">Peripheral membrane protein</topology>
    </subcellularLocation>
</comment>
<protein>
    <submittedName>
        <fullName evidence="9">ATPase AAA</fullName>
    </submittedName>
</protein>
<organism evidence="9 10">
    <name type="scientific">Brevifollis gellanilyticus</name>
    <dbReference type="NCBI Taxonomy" id="748831"/>
    <lineage>
        <taxon>Bacteria</taxon>
        <taxon>Pseudomonadati</taxon>
        <taxon>Verrucomicrobiota</taxon>
        <taxon>Verrucomicrobiia</taxon>
        <taxon>Verrucomicrobiales</taxon>
        <taxon>Verrucomicrobiaceae</taxon>
    </lineage>
</organism>
<proteinExistence type="predicted"/>
<evidence type="ECO:0000256" key="3">
    <source>
        <dbReference type="ARBA" id="ARBA00022475"/>
    </source>
</evidence>
<dbReference type="GO" id="GO:0016887">
    <property type="term" value="F:ATP hydrolysis activity"/>
    <property type="evidence" value="ECO:0007669"/>
    <property type="project" value="InterPro"/>
</dbReference>
<keyword evidence="5" id="KW-0408">Iron</keyword>
<dbReference type="EMBL" id="BKAG01000017">
    <property type="protein sequence ID" value="GEP43398.1"/>
    <property type="molecule type" value="Genomic_DNA"/>
</dbReference>
<dbReference type="Pfam" id="PF13476">
    <property type="entry name" value="AAA_23"/>
    <property type="match status" value="1"/>
</dbReference>
<keyword evidence="4" id="KW-0410">Iron transport</keyword>
<evidence type="ECO:0000256" key="5">
    <source>
        <dbReference type="ARBA" id="ARBA00023004"/>
    </source>
</evidence>
<dbReference type="Pfam" id="PF13304">
    <property type="entry name" value="AAA_21"/>
    <property type="match status" value="1"/>
</dbReference>
<evidence type="ECO:0000256" key="1">
    <source>
        <dbReference type="ARBA" id="ARBA00004202"/>
    </source>
</evidence>
<evidence type="ECO:0000256" key="2">
    <source>
        <dbReference type="ARBA" id="ARBA00022448"/>
    </source>
</evidence>
<dbReference type="InterPro" id="IPR003959">
    <property type="entry name" value="ATPase_AAA_core"/>
</dbReference>
<dbReference type="InterPro" id="IPR051535">
    <property type="entry name" value="Siderophore_ABC-ATPase"/>
</dbReference>
<keyword evidence="10" id="KW-1185">Reference proteome</keyword>
<evidence type="ECO:0000256" key="7">
    <source>
        <dbReference type="ARBA" id="ARBA00023136"/>
    </source>
</evidence>
<dbReference type="SMART" id="SM00382">
    <property type="entry name" value="AAA"/>
    <property type="match status" value="1"/>
</dbReference>
<dbReference type="RefSeq" id="WP_146850974.1">
    <property type="nucleotide sequence ID" value="NZ_BKAG01000017.1"/>
</dbReference>
<keyword evidence="7" id="KW-0472">Membrane</keyword>
<evidence type="ECO:0000256" key="4">
    <source>
        <dbReference type="ARBA" id="ARBA00022496"/>
    </source>
</evidence>
<evidence type="ECO:0000313" key="10">
    <source>
        <dbReference type="Proteomes" id="UP000321577"/>
    </source>
</evidence>
<dbReference type="GO" id="GO:0006826">
    <property type="term" value="P:iron ion transport"/>
    <property type="evidence" value="ECO:0007669"/>
    <property type="project" value="UniProtKB-KW"/>
</dbReference>
<dbReference type="PANTHER" id="PTHR42771:SF2">
    <property type="entry name" value="IRON(3+)-HYDROXAMATE IMPORT ATP-BINDING PROTEIN FHUC"/>
    <property type="match status" value="1"/>
</dbReference>
<dbReference type="SUPFAM" id="SSF52540">
    <property type="entry name" value="P-loop containing nucleoside triphosphate hydrolases"/>
    <property type="match status" value="1"/>
</dbReference>
<dbReference type="InterPro" id="IPR003593">
    <property type="entry name" value="AAA+_ATPase"/>
</dbReference>
<dbReference type="Proteomes" id="UP000321577">
    <property type="component" value="Unassembled WGS sequence"/>
</dbReference>
<dbReference type="AlphaFoldDB" id="A0A512M9H8"/>
<keyword evidence="3" id="KW-1003">Cell membrane</keyword>
<comment type="caution">
    <text evidence="9">The sequence shown here is derived from an EMBL/GenBank/DDBJ whole genome shotgun (WGS) entry which is preliminary data.</text>
</comment>
<evidence type="ECO:0000259" key="8">
    <source>
        <dbReference type="SMART" id="SM00382"/>
    </source>
</evidence>
<keyword evidence="2" id="KW-0813">Transport</keyword>